<sequence>MFLTRIHSFIKKKTYFYIKSAEGLGPTIEKLRLPGTTNDEIKHFAPVFSAQRLHSKINKPERRIGN</sequence>
<proteinExistence type="predicted"/>
<evidence type="ECO:0000313" key="1">
    <source>
        <dbReference type="EMBL" id="RNA34392.1"/>
    </source>
</evidence>
<dbReference type="Proteomes" id="UP000276133">
    <property type="component" value="Unassembled WGS sequence"/>
</dbReference>
<name>A0A3M7SF51_BRAPC</name>
<protein>
    <submittedName>
        <fullName evidence="1">Uncharacterized protein</fullName>
    </submittedName>
</protein>
<comment type="caution">
    <text evidence="1">The sequence shown here is derived from an EMBL/GenBank/DDBJ whole genome shotgun (WGS) entry which is preliminary data.</text>
</comment>
<gene>
    <name evidence="1" type="ORF">BpHYR1_042173</name>
</gene>
<keyword evidence="2" id="KW-1185">Reference proteome</keyword>
<dbReference type="AlphaFoldDB" id="A0A3M7SF51"/>
<reference evidence="1 2" key="1">
    <citation type="journal article" date="2018" name="Sci. Rep.">
        <title>Genomic signatures of local adaptation to the degree of environmental predictability in rotifers.</title>
        <authorList>
            <person name="Franch-Gras L."/>
            <person name="Hahn C."/>
            <person name="Garcia-Roger E.M."/>
            <person name="Carmona M.J."/>
            <person name="Serra M."/>
            <person name="Gomez A."/>
        </authorList>
    </citation>
    <scope>NUCLEOTIDE SEQUENCE [LARGE SCALE GENOMIC DNA]</scope>
    <source>
        <strain evidence="1">HYR1</strain>
    </source>
</reference>
<dbReference type="EMBL" id="REGN01001486">
    <property type="protein sequence ID" value="RNA34392.1"/>
    <property type="molecule type" value="Genomic_DNA"/>
</dbReference>
<evidence type="ECO:0000313" key="2">
    <source>
        <dbReference type="Proteomes" id="UP000276133"/>
    </source>
</evidence>
<accession>A0A3M7SF51</accession>
<organism evidence="1 2">
    <name type="scientific">Brachionus plicatilis</name>
    <name type="common">Marine rotifer</name>
    <name type="synonym">Brachionus muelleri</name>
    <dbReference type="NCBI Taxonomy" id="10195"/>
    <lineage>
        <taxon>Eukaryota</taxon>
        <taxon>Metazoa</taxon>
        <taxon>Spiralia</taxon>
        <taxon>Gnathifera</taxon>
        <taxon>Rotifera</taxon>
        <taxon>Eurotatoria</taxon>
        <taxon>Monogononta</taxon>
        <taxon>Pseudotrocha</taxon>
        <taxon>Ploima</taxon>
        <taxon>Brachionidae</taxon>
        <taxon>Brachionus</taxon>
    </lineage>
</organism>